<evidence type="ECO:0000256" key="10">
    <source>
        <dbReference type="ARBA" id="ARBA00023136"/>
    </source>
</evidence>
<evidence type="ECO:0000256" key="13">
    <source>
        <dbReference type="PIRSR" id="PIRSR601952-1"/>
    </source>
</evidence>
<dbReference type="EC" id="3.1.3.1" evidence="3"/>
<comment type="subcellular location">
    <subcellularLocation>
        <location evidence="1">Cell membrane</location>
        <topology evidence="1">Lipid-anchor</topology>
        <topology evidence="1">GPI-anchor</topology>
    </subcellularLocation>
</comment>
<dbReference type="InterPro" id="IPR001952">
    <property type="entry name" value="Alkaline_phosphatase"/>
</dbReference>
<dbReference type="CDD" id="cd16012">
    <property type="entry name" value="ALP"/>
    <property type="match status" value="1"/>
</dbReference>
<comment type="cofactor">
    <cofactor evidence="14">
        <name>Zn(2+)</name>
        <dbReference type="ChEBI" id="CHEBI:29105"/>
    </cofactor>
    <text evidence="14">Binds 2 Zn(2+) ions.</text>
</comment>
<feature type="binding site" evidence="14">
    <location>
        <position position="351"/>
    </location>
    <ligand>
        <name>Zn(2+)</name>
        <dbReference type="ChEBI" id="CHEBI:29105"/>
        <label>2</label>
    </ligand>
</feature>
<organism evidence="17 18">
    <name type="scientific">Stomoxys calcitrans</name>
    <name type="common">Stable fly</name>
    <name type="synonym">Conops calcitrans</name>
    <dbReference type="NCBI Taxonomy" id="35570"/>
    <lineage>
        <taxon>Eukaryota</taxon>
        <taxon>Metazoa</taxon>
        <taxon>Ecdysozoa</taxon>
        <taxon>Arthropoda</taxon>
        <taxon>Hexapoda</taxon>
        <taxon>Insecta</taxon>
        <taxon>Pterygota</taxon>
        <taxon>Neoptera</taxon>
        <taxon>Endopterygota</taxon>
        <taxon>Diptera</taxon>
        <taxon>Brachycera</taxon>
        <taxon>Muscomorpha</taxon>
        <taxon>Muscoidea</taxon>
        <taxon>Muscidae</taxon>
        <taxon>Stomoxys</taxon>
    </lineage>
</organism>
<evidence type="ECO:0000313" key="17">
    <source>
        <dbReference type="EnsemblMetazoa" id="SCAU008600-PA"/>
    </source>
</evidence>
<evidence type="ECO:0000256" key="3">
    <source>
        <dbReference type="ARBA" id="ARBA00012647"/>
    </source>
</evidence>
<feature type="binding site" evidence="14">
    <location>
        <position position="355"/>
    </location>
    <ligand>
        <name>Zn(2+)</name>
        <dbReference type="ChEBI" id="CHEBI:29105"/>
        <label>2</label>
    </ligand>
</feature>
<feature type="binding site" evidence="14">
    <location>
        <position position="393"/>
    </location>
    <ligand>
        <name>Zn(2+)</name>
        <dbReference type="ChEBI" id="CHEBI:29105"/>
        <label>2</label>
    </ligand>
</feature>
<protein>
    <recommendedName>
        <fullName evidence="3">alkaline phosphatase</fullName>
        <ecNumber evidence="3">3.1.3.1</ecNumber>
    </recommendedName>
</protein>
<gene>
    <name evidence="17" type="primary">106094886</name>
</gene>
<evidence type="ECO:0000256" key="8">
    <source>
        <dbReference type="ARBA" id="ARBA00022833"/>
    </source>
</evidence>
<dbReference type="PANTHER" id="PTHR11596:SF91">
    <property type="entry name" value="ALKALINE PHOSPHATASE-RELATED"/>
    <property type="match status" value="1"/>
</dbReference>
<feature type="binding site" evidence="14">
    <location>
        <position position="392"/>
    </location>
    <ligand>
        <name>Zn(2+)</name>
        <dbReference type="ChEBI" id="CHEBI:29105"/>
        <label>2</label>
    </ligand>
</feature>
<dbReference type="OrthoDB" id="5818554at2759"/>
<dbReference type="Proteomes" id="UP000095300">
    <property type="component" value="Unassembled WGS sequence"/>
</dbReference>
<feature type="binding site" evidence="14">
    <location>
        <position position="470"/>
    </location>
    <ligand>
        <name>Zn(2+)</name>
        <dbReference type="ChEBI" id="CHEBI:29105"/>
        <label>2</label>
    </ligand>
</feature>
<evidence type="ECO:0000256" key="2">
    <source>
        <dbReference type="ARBA" id="ARBA00005984"/>
    </source>
</evidence>
<comment type="similarity">
    <text evidence="2 15">Belongs to the alkaline phosphatase family.</text>
</comment>
<evidence type="ECO:0000256" key="11">
    <source>
        <dbReference type="ARBA" id="ARBA00023180"/>
    </source>
</evidence>
<evidence type="ECO:0000256" key="6">
    <source>
        <dbReference type="ARBA" id="ARBA00022723"/>
    </source>
</evidence>
<dbReference type="GO" id="GO:0005886">
    <property type="term" value="C:plasma membrane"/>
    <property type="evidence" value="ECO:0007669"/>
    <property type="project" value="UniProtKB-SubCell"/>
</dbReference>
<evidence type="ECO:0000256" key="9">
    <source>
        <dbReference type="ARBA" id="ARBA00022842"/>
    </source>
</evidence>
<dbReference type="InterPro" id="IPR017850">
    <property type="entry name" value="Alkaline_phosphatase_core_sf"/>
</dbReference>
<keyword evidence="10" id="KW-0472">Membrane</keyword>
<dbReference type="PANTHER" id="PTHR11596">
    <property type="entry name" value="ALKALINE PHOSPHATASE"/>
    <property type="match status" value="1"/>
</dbReference>
<evidence type="ECO:0000256" key="12">
    <source>
        <dbReference type="ARBA" id="ARBA00023288"/>
    </source>
</evidence>
<sequence length="514" mass="57388">MRFLFLALAILAATEAHRVYDHPSLPRQRNLKVADEEKTTEFWMNKAQHILAHKLQNLNELNTRKAKNVILFMGDGMSVHTITAVRNFMGDSSKQVSFEKFPYTGLSRTYAVDKRTPDSANTATAYLNGVKGNYGTIGVNAQVREGDCFKGNDTSTHTESIAKWAQDAGKWAGLVTTARVTHASPAGVYAHTAFREWEYDAAVTYDGCSPDINVDIARQLVEWPVGKELRVVLGGGRQNFRDQSVNDEEGSPGYRSDKRDLIREWLDTKAKENKTAHYVWSKKGLEMLDLDKSEYLLGLFSPSHCPYHGELERKHLQDADPSLSTMTEAAIKMLSKSENGYFLFVEGALIDMAHHESQAHMALEDTAEFARAVELARNMTSEEDTLIVVTSDHSHTMTINGYPNRDANIFKLAPEMADDGLPYNVLSYANGPGYANTFSSTEGRRNLALDNYMDPEYRFMATTPMEYETHGADDVGVFASGPYAHYFTGNYEQSNIPALMAHIADIGPFADDKL</sequence>
<keyword evidence="12" id="KW-0449">Lipoprotein</keyword>
<dbReference type="FunFam" id="3.40.720.10:FF:000008">
    <property type="entry name" value="Alkaline phosphatase"/>
    <property type="match status" value="1"/>
</dbReference>
<feature type="binding site" evidence="14">
    <location>
        <position position="182"/>
    </location>
    <ligand>
        <name>Mg(2+)</name>
        <dbReference type="ChEBI" id="CHEBI:18420"/>
    </ligand>
</feature>
<dbReference type="KEGG" id="scac:106094886"/>
<evidence type="ECO:0000256" key="5">
    <source>
        <dbReference type="ARBA" id="ARBA00022622"/>
    </source>
</evidence>
<dbReference type="GO" id="GO:0004035">
    <property type="term" value="F:alkaline phosphatase activity"/>
    <property type="evidence" value="ECO:0007669"/>
    <property type="project" value="UniProtKB-EC"/>
</dbReference>
<evidence type="ECO:0000256" key="15">
    <source>
        <dbReference type="RuleBase" id="RU003946"/>
    </source>
</evidence>
<keyword evidence="4" id="KW-1003">Cell membrane</keyword>
<keyword evidence="8 14" id="KW-0862">Zinc</keyword>
<evidence type="ECO:0000256" key="1">
    <source>
        <dbReference type="ARBA" id="ARBA00004609"/>
    </source>
</evidence>
<feature type="binding site" evidence="14">
    <location>
        <position position="184"/>
    </location>
    <ligand>
        <name>Mg(2+)</name>
        <dbReference type="ChEBI" id="CHEBI:18420"/>
    </ligand>
</feature>
<evidence type="ECO:0000256" key="16">
    <source>
        <dbReference type="SAM" id="SignalP"/>
    </source>
</evidence>
<dbReference type="STRING" id="35570.A0A1I8PJ65"/>
<feature type="binding site" evidence="14">
    <location>
        <position position="346"/>
    </location>
    <ligand>
        <name>Mg(2+)</name>
        <dbReference type="ChEBI" id="CHEBI:18420"/>
    </ligand>
</feature>
<dbReference type="EnsemblMetazoa" id="SCAU008600-RA">
    <property type="protein sequence ID" value="SCAU008600-PA"/>
    <property type="gene ID" value="SCAU008600"/>
</dbReference>
<dbReference type="SUPFAM" id="SSF53649">
    <property type="entry name" value="Alkaline phosphatase-like"/>
    <property type="match status" value="1"/>
</dbReference>
<dbReference type="GO" id="GO:0046872">
    <property type="term" value="F:metal ion binding"/>
    <property type="evidence" value="ECO:0007669"/>
    <property type="project" value="UniProtKB-KW"/>
</dbReference>
<dbReference type="Pfam" id="PF00245">
    <property type="entry name" value="Alk_phosphatase"/>
    <property type="match status" value="1"/>
</dbReference>
<name>A0A1I8PJ65_STOCA</name>
<evidence type="ECO:0000256" key="14">
    <source>
        <dbReference type="PIRSR" id="PIRSR601952-2"/>
    </source>
</evidence>
<dbReference type="AlphaFoldDB" id="A0A1I8PJ65"/>
<keyword evidence="16" id="KW-0732">Signal</keyword>
<feature type="active site" description="Phosphoserine intermediate" evidence="13">
    <location>
        <position position="119"/>
    </location>
</feature>
<comment type="cofactor">
    <cofactor evidence="14">
        <name>Mg(2+)</name>
        <dbReference type="ChEBI" id="CHEBI:18420"/>
    </cofactor>
    <text evidence="14">Binds 1 Mg(2+) ion.</text>
</comment>
<feature type="binding site" evidence="14">
    <location>
        <position position="75"/>
    </location>
    <ligand>
        <name>Zn(2+)</name>
        <dbReference type="ChEBI" id="CHEBI:29105"/>
        <label>2</label>
    </ligand>
</feature>
<evidence type="ECO:0000313" key="18">
    <source>
        <dbReference type="Proteomes" id="UP000095300"/>
    </source>
</evidence>
<keyword evidence="6 14" id="KW-0479">Metal-binding</keyword>
<keyword evidence="9 14" id="KW-0460">Magnesium</keyword>
<keyword evidence="5" id="KW-0336">GPI-anchor</keyword>
<feature type="chain" id="PRO_5009326732" description="alkaline phosphatase" evidence="16">
    <location>
        <begin position="17"/>
        <end position="514"/>
    </location>
</feature>
<accession>A0A1I8PJ65</accession>
<evidence type="ECO:0000256" key="4">
    <source>
        <dbReference type="ARBA" id="ARBA00022475"/>
    </source>
</evidence>
<keyword evidence="7" id="KW-0378">Hydrolase</keyword>
<keyword evidence="18" id="KW-1185">Reference proteome</keyword>
<dbReference type="VEuPathDB" id="VectorBase:SCAU008600"/>
<dbReference type="GO" id="GO:0098552">
    <property type="term" value="C:side of membrane"/>
    <property type="evidence" value="ECO:0007669"/>
    <property type="project" value="UniProtKB-KW"/>
</dbReference>
<reference evidence="17" key="1">
    <citation type="submission" date="2020-05" db="UniProtKB">
        <authorList>
            <consortium name="EnsemblMetazoa"/>
        </authorList>
    </citation>
    <scope>IDENTIFICATION</scope>
    <source>
        <strain evidence="17">USDA</strain>
    </source>
</reference>
<feature type="signal peptide" evidence="16">
    <location>
        <begin position="1"/>
        <end position="16"/>
    </location>
</feature>
<dbReference type="SMART" id="SM00098">
    <property type="entry name" value="alkPPc"/>
    <property type="match status" value="1"/>
</dbReference>
<feature type="binding site" evidence="14">
    <location>
        <position position="75"/>
    </location>
    <ligand>
        <name>Mg(2+)</name>
        <dbReference type="ChEBI" id="CHEBI:18420"/>
    </ligand>
</feature>
<dbReference type="Gene3D" id="3.40.720.10">
    <property type="entry name" value="Alkaline Phosphatase, subunit A"/>
    <property type="match status" value="1"/>
</dbReference>
<proteinExistence type="inferred from homology"/>
<dbReference type="PRINTS" id="PR00113">
    <property type="entry name" value="ALKPHPHTASE"/>
</dbReference>
<keyword evidence="11" id="KW-0325">Glycoprotein</keyword>
<evidence type="ECO:0000256" key="7">
    <source>
        <dbReference type="ARBA" id="ARBA00022801"/>
    </source>
</evidence>